<evidence type="ECO:0000256" key="4">
    <source>
        <dbReference type="ARBA" id="ARBA00022737"/>
    </source>
</evidence>
<proteinExistence type="predicted"/>
<evidence type="ECO:0000256" key="3">
    <source>
        <dbReference type="ARBA" id="ARBA00022614"/>
    </source>
</evidence>
<organism evidence="6 7">
    <name type="scientific">Austrofundulus limnaeus</name>
    <name type="common">Annual killifish</name>
    <dbReference type="NCBI Taxonomy" id="52670"/>
    <lineage>
        <taxon>Eukaryota</taxon>
        <taxon>Metazoa</taxon>
        <taxon>Chordata</taxon>
        <taxon>Craniata</taxon>
        <taxon>Vertebrata</taxon>
        <taxon>Euteleostomi</taxon>
        <taxon>Actinopterygii</taxon>
        <taxon>Neopterygii</taxon>
        <taxon>Teleostei</taxon>
        <taxon>Neoteleostei</taxon>
        <taxon>Acanthomorphata</taxon>
        <taxon>Ovalentaria</taxon>
        <taxon>Atherinomorphae</taxon>
        <taxon>Cyprinodontiformes</taxon>
        <taxon>Rivulidae</taxon>
        <taxon>Austrofundulus</taxon>
    </lineage>
</organism>
<reference evidence="7" key="1">
    <citation type="submission" date="2025-08" db="UniProtKB">
        <authorList>
            <consortium name="RefSeq"/>
        </authorList>
    </citation>
    <scope>IDENTIFICATION</scope>
    <source>
        <strain evidence="7">Quisiro</strain>
        <tissue evidence="7">Liver</tissue>
    </source>
</reference>
<dbReference type="SUPFAM" id="SSF52047">
    <property type="entry name" value="RNI-like"/>
    <property type="match status" value="1"/>
</dbReference>
<dbReference type="PANTHER" id="PTHR15354">
    <property type="entry name" value="MUF1"/>
    <property type="match status" value="1"/>
</dbReference>
<dbReference type="RefSeq" id="XP_013863537.1">
    <property type="nucleotide sequence ID" value="XM_014008083.1"/>
</dbReference>
<dbReference type="CTD" id="10489"/>
<accession>A0A2I4B728</accession>
<dbReference type="InParanoid" id="A0A2I4B728"/>
<gene>
    <name evidence="7" type="primary">lrrc41</name>
</gene>
<dbReference type="STRING" id="52670.A0A2I4B728"/>
<dbReference type="Proteomes" id="UP000192220">
    <property type="component" value="Unplaced"/>
</dbReference>
<protein>
    <recommendedName>
        <fullName evidence="1">Leucine-rich repeat-containing protein 41</fullName>
    </recommendedName>
</protein>
<keyword evidence="3" id="KW-0433">Leucine-rich repeat</keyword>
<evidence type="ECO:0000256" key="5">
    <source>
        <dbReference type="ARBA" id="ARBA00022786"/>
    </source>
</evidence>
<dbReference type="PANTHER" id="PTHR15354:SF1">
    <property type="entry name" value="LEUCINE-RICH REPEAT-CONTAINING PROTEIN 41"/>
    <property type="match status" value="1"/>
</dbReference>
<keyword evidence="5" id="KW-0833">Ubl conjugation pathway</keyword>
<evidence type="ECO:0000313" key="7">
    <source>
        <dbReference type="RefSeq" id="XP_013863537.1"/>
    </source>
</evidence>
<dbReference type="GeneID" id="106517320"/>
<dbReference type="KEGG" id="alim:106517320"/>
<dbReference type="OrthoDB" id="9415738at2759"/>
<evidence type="ECO:0000256" key="2">
    <source>
        <dbReference type="ARBA" id="ARBA00022553"/>
    </source>
</evidence>
<dbReference type="AlphaFoldDB" id="A0A2I4B728"/>
<evidence type="ECO:0000256" key="1">
    <source>
        <dbReference type="ARBA" id="ARBA00014201"/>
    </source>
</evidence>
<keyword evidence="4" id="KW-0677">Repeat</keyword>
<keyword evidence="2" id="KW-0597">Phosphoprotein</keyword>
<sequence>METTKTLEVPRSLRETCFQAIRTHFSALGANAVLAIPASLIRDLLPHLTVCQLDEVQPALNDRGISTYSGWFSILQDFNSDYCPLEFNTEEKAKHEVMRYLFPLVFYGFKNHYIIKNSENLKNESFLWAAASCNTQFWLKTNSSKPLQTLTSDRRPLLTLLEEHIRTIILPLPLTLSESNTRTALYILHRLLDHGSASQLVLHSECRSALPWLLHGRGSQYVNPALRSLFCSSCILSPSNDVAGPSLGPEDEELHVSVCKRSRLDSENSEESNLAVDPHVLCSAYGQGAVPSAGPCPWGQITHLDLRKCGSESFRCLIPALPTFFCLRSLTLHSSTVSGFREADVLNLAAALKELSDSCCSSLSDLSVSVLPRTELMKTLLDAFPGLTSLYLEIQSVLPRPRFIPDHPPAAAADSTAELMLEKLTVKITEDQTDLRSLTYLLSRSPRLTSLHLSGIRPTGSTLNQLLTTLSESNCCLRVLRFEDVKLCDCLPEVLNILRTFKLEELTLNDCRLLEKCSNEEERLLQLVAAFKQIPSLLKLSVAQNRLAKNVCILAELFSGPGPSSVKHLNISSNFILPPYLLEFAESLRAHPPACRLILDLRQNPADRDFGTWTRAVQRLQPIALLLTERWKSTDMMVDHVSNM</sequence>
<dbReference type="InterPro" id="IPR032675">
    <property type="entry name" value="LRR_dom_sf"/>
</dbReference>
<keyword evidence="6" id="KW-1185">Reference proteome</keyword>
<dbReference type="Gene3D" id="3.80.10.10">
    <property type="entry name" value="Ribonuclease Inhibitor"/>
    <property type="match status" value="2"/>
</dbReference>
<name>A0A2I4B728_AUSLI</name>
<evidence type="ECO:0000313" key="6">
    <source>
        <dbReference type="Proteomes" id="UP000192220"/>
    </source>
</evidence>
<dbReference type="InterPro" id="IPR026137">
    <property type="entry name" value="Leu_rpt_41"/>
</dbReference>